<dbReference type="eggNOG" id="KOG1975">
    <property type="taxonomic scope" value="Eukaryota"/>
</dbReference>
<dbReference type="PANTHER" id="PTHR12189">
    <property type="entry name" value="MRNA GUANINE-7- METHYLTRANSFERASE"/>
    <property type="match status" value="1"/>
</dbReference>
<reference evidence="20" key="1">
    <citation type="journal article" date="2005" name="Nature">
        <title>Sequencing of Aspergillus nidulans and comparative analysis with A. fumigatus and A. oryzae.</title>
        <authorList>
            <person name="Galagan J.E."/>
            <person name="Calvo S.E."/>
            <person name="Cuomo C."/>
            <person name="Ma L.J."/>
            <person name="Wortman J.R."/>
            <person name="Batzoglou S."/>
            <person name="Lee S.I."/>
            <person name="Basturkmen M."/>
            <person name="Spevak C.C."/>
            <person name="Clutterbuck J."/>
            <person name="Kapitonov V."/>
            <person name="Jurka J."/>
            <person name="Scazzocchio C."/>
            <person name="Farman M."/>
            <person name="Butler J."/>
            <person name="Purcell S."/>
            <person name="Harris S."/>
            <person name="Braus G.H."/>
            <person name="Draht O."/>
            <person name="Busch S."/>
            <person name="D'Enfert C."/>
            <person name="Bouchier C."/>
            <person name="Goldman G.H."/>
            <person name="Bell-Pedersen D."/>
            <person name="Griffiths-Jones S."/>
            <person name="Doonan J.H."/>
            <person name="Yu J."/>
            <person name="Vienken K."/>
            <person name="Pain A."/>
            <person name="Freitag M."/>
            <person name="Selker E.U."/>
            <person name="Archer D.B."/>
            <person name="Penalva M.A."/>
            <person name="Oakley B.R."/>
            <person name="Momany M."/>
            <person name="Tanaka T."/>
            <person name="Kumagai T."/>
            <person name="Asai K."/>
            <person name="Machida M."/>
            <person name="Nierman W.C."/>
            <person name="Denning D.W."/>
            <person name="Caddick M."/>
            <person name="Hynes M."/>
            <person name="Paoletti M."/>
            <person name="Fischer R."/>
            <person name="Miller B."/>
            <person name="Dyer P."/>
            <person name="Sachs M.S."/>
            <person name="Osmani S.A."/>
            <person name="Birren B.W."/>
        </authorList>
    </citation>
    <scope>NUCLEOTIDE SEQUENCE [LARGE SCALE GENOMIC DNA]</scope>
    <source>
        <strain evidence="20">FGSC A4 / ATCC 38163 / CBS 112.46 / NRRL 194 / M139</strain>
    </source>
</reference>
<dbReference type="PANTHER" id="PTHR12189:SF2">
    <property type="entry name" value="MRNA CAP GUANINE-N7 METHYLTRANSFERASE"/>
    <property type="match status" value="1"/>
</dbReference>
<evidence type="ECO:0000256" key="7">
    <source>
        <dbReference type="ARBA" id="ARBA00022691"/>
    </source>
</evidence>
<dbReference type="GO" id="GO:0006370">
    <property type="term" value="P:7-methylguanosine mRNA capping"/>
    <property type="evidence" value="ECO:0000318"/>
    <property type="project" value="GO_Central"/>
</dbReference>
<evidence type="ECO:0000256" key="3">
    <source>
        <dbReference type="ARBA" id="ARBA00011926"/>
    </source>
</evidence>
<evidence type="ECO:0000256" key="1">
    <source>
        <dbReference type="ARBA" id="ARBA00003378"/>
    </source>
</evidence>
<accession>C8VKT7</accession>
<dbReference type="OrthoDB" id="10248867at2759"/>
<keyword evidence="7 15" id="KW-0949">S-adenosyl-L-methionine</keyword>
<keyword evidence="10 15" id="KW-0539">Nucleus</keyword>
<dbReference type="Pfam" id="PF03291">
    <property type="entry name" value="mRNA_G-N7_MeTrfase"/>
    <property type="match status" value="1"/>
</dbReference>
<feature type="compositionally biased region" description="Polar residues" evidence="17">
    <location>
        <begin position="1"/>
        <end position="13"/>
    </location>
</feature>
<comment type="subcellular location">
    <subcellularLocation>
        <location evidence="2 15">Nucleus</location>
    </subcellularLocation>
</comment>
<keyword evidence="9 15" id="KW-0506">mRNA capping</keyword>
<evidence type="ECO:0000256" key="4">
    <source>
        <dbReference type="ARBA" id="ARBA00022603"/>
    </source>
</evidence>
<evidence type="ECO:0000259" key="18">
    <source>
        <dbReference type="PROSITE" id="PS51562"/>
    </source>
</evidence>
<keyword evidence="4 15" id="KW-0489">Methyltransferase</keyword>
<dbReference type="RefSeq" id="XP_050468767.1">
    <property type="nucleotide sequence ID" value="XM_050612910.1"/>
</dbReference>
<gene>
    <name evidence="19" type="ORF">ANIA_10239</name>
</gene>
<comment type="function">
    <text evidence="1">Responsible for methylating the 5'-cap structure of mRNAs.</text>
</comment>
<keyword evidence="20" id="KW-1185">Reference proteome</keyword>
<evidence type="ECO:0000256" key="15">
    <source>
        <dbReference type="PIRNR" id="PIRNR028762"/>
    </source>
</evidence>
<feature type="site" description="mRNA cap binding" evidence="16">
    <location>
        <position position="351"/>
    </location>
</feature>
<dbReference type="OMA" id="KPFLEVW"/>
<keyword evidence="6 15" id="KW-0808">Transferase</keyword>
<dbReference type="EC" id="2.1.1.56" evidence="3 15"/>
<evidence type="ECO:0000256" key="5">
    <source>
        <dbReference type="ARBA" id="ARBA00022664"/>
    </source>
</evidence>
<dbReference type="Proteomes" id="UP000000560">
    <property type="component" value="Chromosome VII"/>
</dbReference>
<proteinExistence type="inferred from homology"/>
<dbReference type="GO" id="GO:0003723">
    <property type="term" value="F:RNA binding"/>
    <property type="evidence" value="ECO:0007669"/>
    <property type="project" value="UniProtKB-KW"/>
</dbReference>
<dbReference type="InterPro" id="IPR039753">
    <property type="entry name" value="RG7MT1"/>
</dbReference>
<reference evidence="20" key="2">
    <citation type="journal article" date="2009" name="Fungal Genet. Biol.">
        <title>The 2008 update of the Aspergillus nidulans genome annotation: a community effort.</title>
        <authorList>
            <person name="Wortman J.R."/>
            <person name="Gilsenan J.M."/>
            <person name="Joardar V."/>
            <person name="Deegan J."/>
            <person name="Clutterbuck J."/>
            <person name="Andersen M.R."/>
            <person name="Archer D."/>
            <person name="Bencina M."/>
            <person name="Braus G."/>
            <person name="Coutinho P."/>
            <person name="von Dohren H."/>
            <person name="Doonan J."/>
            <person name="Driessen A.J."/>
            <person name="Durek P."/>
            <person name="Espeso E."/>
            <person name="Fekete E."/>
            <person name="Flipphi M."/>
            <person name="Estrada C.G."/>
            <person name="Geysens S."/>
            <person name="Goldman G."/>
            <person name="de Groot P.W."/>
            <person name="Hansen K."/>
            <person name="Harris S.D."/>
            <person name="Heinekamp T."/>
            <person name="Helmstaedt K."/>
            <person name="Henrissat B."/>
            <person name="Hofmann G."/>
            <person name="Homan T."/>
            <person name="Horio T."/>
            <person name="Horiuchi H."/>
            <person name="James S."/>
            <person name="Jones M."/>
            <person name="Karaffa L."/>
            <person name="Karanyi Z."/>
            <person name="Kato M."/>
            <person name="Keller N."/>
            <person name="Kelly D.E."/>
            <person name="Kiel J.A."/>
            <person name="Kim J.M."/>
            <person name="van der Klei I.J."/>
            <person name="Klis F.M."/>
            <person name="Kovalchuk A."/>
            <person name="Krasevec N."/>
            <person name="Kubicek C.P."/>
            <person name="Liu B."/>
            <person name="Maccabe A."/>
            <person name="Meyer V."/>
            <person name="Mirabito P."/>
            <person name="Miskei M."/>
            <person name="Mos M."/>
            <person name="Mullins J."/>
            <person name="Nelson D.R."/>
            <person name="Nielsen J."/>
            <person name="Oakley B.R."/>
            <person name="Osmani S.A."/>
            <person name="Pakula T."/>
            <person name="Paszewski A."/>
            <person name="Paulsen I."/>
            <person name="Pilsyk S."/>
            <person name="Pocsi I."/>
            <person name="Punt P.J."/>
            <person name="Ram A.F."/>
            <person name="Ren Q."/>
            <person name="Robellet X."/>
            <person name="Robson G."/>
            <person name="Seiboth B."/>
            <person name="van Solingen P."/>
            <person name="Specht T."/>
            <person name="Sun J."/>
            <person name="Taheri-Talesh N."/>
            <person name="Takeshita N."/>
            <person name="Ussery D."/>
            <person name="vanKuyk P.A."/>
            <person name="Visser H."/>
            <person name="van de Vondervoort P.J."/>
            <person name="de Vries R.P."/>
            <person name="Walton J."/>
            <person name="Xiang X."/>
            <person name="Xiong Y."/>
            <person name="Zeng A.P."/>
            <person name="Brandt B.W."/>
            <person name="Cornell M.J."/>
            <person name="van den Hondel C.A."/>
            <person name="Visser J."/>
            <person name="Oliver S.G."/>
            <person name="Turner G."/>
        </authorList>
    </citation>
    <scope>GENOME REANNOTATION</scope>
    <source>
        <strain evidence="20">FGSC A4 / ATCC 38163 / CBS 112.46 / NRRL 194 / M139</strain>
    </source>
</reference>
<comment type="catalytic activity">
    <reaction evidence="13">
        <text>a 5'-end (5'-triphosphoguanosine)-ribonucleoside in mRNA + S-adenosyl-L-methionine = a 5'-end (N(7)-methyl 5'-triphosphoguanosine)-ribonucleoside in mRNA + S-adenosyl-L-homocysteine</text>
        <dbReference type="Rhea" id="RHEA:67008"/>
        <dbReference type="Rhea" id="RHEA-COMP:17166"/>
        <dbReference type="Rhea" id="RHEA-COMP:17167"/>
        <dbReference type="ChEBI" id="CHEBI:57856"/>
        <dbReference type="ChEBI" id="CHEBI:59789"/>
        <dbReference type="ChEBI" id="CHEBI:156461"/>
        <dbReference type="ChEBI" id="CHEBI:167617"/>
        <dbReference type="EC" id="2.1.1.56"/>
    </reaction>
</comment>
<feature type="site" description="mRNA cap binding" evidence="16">
    <location>
        <position position="534"/>
    </location>
</feature>
<dbReference type="InterPro" id="IPR004971">
    <property type="entry name" value="mRNA_G-N7_MeTrfase_dom"/>
</dbReference>
<feature type="compositionally biased region" description="Basic and acidic residues" evidence="17">
    <location>
        <begin position="132"/>
        <end position="154"/>
    </location>
</feature>
<feature type="site" description="mRNA cap binding" evidence="16">
    <location>
        <position position="251"/>
    </location>
</feature>
<evidence type="ECO:0000256" key="17">
    <source>
        <dbReference type="SAM" id="MobiDB-lite"/>
    </source>
</evidence>
<dbReference type="Gene3D" id="3.40.50.150">
    <property type="entry name" value="Vaccinia Virus protein VP39"/>
    <property type="match status" value="1"/>
</dbReference>
<evidence type="ECO:0000256" key="13">
    <source>
        <dbReference type="ARBA" id="ARBA00044712"/>
    </source>
</evidence>
<dbReference type="GO" id="GO:0004482">
    <property type="term" value="F:mRNA 5'-cap (guanine-N7-)-methyltransferase activity"/>
    <property type="evidence" value="ECO:0000318"/>
    <property type="project" value="GO_Central"/>
</dbReference>
<protein>
    <recommendedName>
        <fullName evidence="14 15">mRNA cap guanine-N(7) methyltransferase</fullName>
        <ecNumber evidence="3 15">2.1.1.56</ecNumber>
    </recommendedName>
    <alternativeName>
        <fullName evidence="11 15">mRNA (guanine-N(7))-methyltransferase</fullName>
    </alternativeName>
    <alternativeName>
        <fullName evidence="12 15">mRNA cap methyltransferase</fullName>
    </alternativeName>
</protein>
<feature type="binding site" evidence="16">
    <location>
        <begin position="195"/>
        <end position="196"/>
    </location>
    <ligand>
        <name>mRNA</name>
        <dbReference type="ChEBI" id="CHEBI:33699"/>
    </ligand>
</feature>
<dbReference type="InParanoid" id="C8VKT7"/>
<dbReference type="GO" id="GO:0005634">
    <property type="term" value="C:nucleus"/>
    <property type="evidence" value="ECO:0000318"/>
    <property type="project" value="GO_Central"/>
</dbReference>
<keyword evidence="5 15" id="KW-0507">mRNA processing</keyword>
<evidence type="ECO:0000313" key="20">
    <source>
        <dbReference type="Proteomes" id="UP000000560"/>
    </source>
</evidence>
<feature type="compositionally biased region" description="Polar residues" evidence="17">
    <location>
        <begin position="24"/>
        <end position="37"/>
    </location>
</feature>
<dbReference type="InterPro" id="IPR016899">
    <property type="entry name" value="mRNA_G-N7_MeTrfase_euk"/>
</dbReference>
<sequence length="542" mass="61525">MESPRDPQSSRPVHTSAGKLESGGSPTAAANGQNGSPVDNKRRLGEKEDTSKAAEDRSGPKRRRVQERHQKRRPGRSPHSVYSRRDADEIAHSPNRNEQSRRSPSPLPPRRSPTPEAQARQRKRPGGGARRGLVDPETIRRRQEERERAQENDAMRYSLSRGVTDIVRQHYNAVPQRGREWRKTESKIKGLRSYNNWVKSTLIQKYSPDEEFVSRTVDTKDWANDAALPPVDEKRLLVIDLGCGKGGDLGKWQLAPQPIDLYVGLDPAEISIDQARDRYAQMRTGRGPRQRRGPIFHAEFAPKDCFGEWLGDVPIVQQVGIEANVGPGGSLMASRWGGGGFDVVASMFTIHYAFESEVKARQMLRNVAGCLKKGGRFLGVCPNSDVISAKVAEFHAKRKESEAEKKKEAAEPEDGEVEEDIKKAEWGNPIYRVRFLEATPEDGVFRPPFGWKYNYFMEEAVEEIPEYVVPWEAFRALTEEYNLELQYRKPFLDVWKEEKNDSELGPLSERMGVRDRATGELLMTEEEKEAASFYHAFCFYKV</sequence>
<feature type="compositionally biased region" description="Basic residues" evidence="17">
    <location>
        <begin position="60"/>
        <end position="76"/>
    </location>
</feature>
<dbReference type="PIRSF" id="PIRSF028762">
    <property type="entry name" value="ABD1"/>
    <property type="match status" value="1"/>
</dbReference>
<dbReference type="GeneID" id="2874902"/>
<feature type="compositionally biased region" description="Basic and acidic residues" evidence="17">
    <location>
        <begin position="39"/>
        <end position="59"/>
    </location>
</feature>
<dbReference type="HOGENOM" id="CLU_020346_3_1_1"/>
<dbReference type="FunCoup" id="C8VKT7">
    <property type="interactions" value="997"/>
</dbReference>
<dbReference type="AlphaFoldDB" id="C8VKT7"/>
<comment type="similarity">
    <text evidence="15">Belongs to the class I-like SAM-binding methyltransferase superfamily. mRNA cap 0 methyltransferase family.</text>
</comment>
<dbReference type="EMBL" id="BN001307">
    <property type="protein sequence ID" value="CBF85819.1"/>
    <property type="molecule type" value="Genomic_DNA"/>
</dbReference>
<feature type="site" description="mRNA cap binding" evidence="16">
    <location>
        <position position="278"/>
    </location>
</feature>
<dbReference type="KEGG" id="ani:ANIA_10239"/>
<keyword evidence="8 15" id="KW-0694">RNA-binding</keyword>
<dbReference type="FunFam" id="3.40.50.150:FF:000231">
    <property type="entry name" value="mRNA cap guanine-N7 methyltransferase"/>
    <property type="match status" value="1"/>
</dbReference>
<feature type="domain" description="MRNA cap 0 methyltransferase" evidence="18">
    <location>
        <begin position="186"/>
        <end position="542"/>
    </location>
</feature>
<evidence type="ECO:0000256" key="16">
    <source>
        <dbReference type="PIRSR" id="PIRSR028762-2"/>
    </source>
</evidence>
<evidence type="ECO:0000256" key="9">
    <source>
        <dbReference type="ARBA" id="ARBA00023042"/>
    </source>
</evidence>
<evidence type="ECO:0000256" key="12">
    <source>
        <dbReference type="ARBA" id="ARBA00033387"/>
    </source>
</evidence>
<feature type="site" description="mRNA cap binding" evidence="16">
    <location>
        <position position="466"/>
    </location>
</feature>
<evidence type="ECO:0000256" key="2">
    <source>
        <dbReference type="ARBA" id="ARBA00004123"/>
    </source>
</evidence>
<evidence type="ECO:0000256" key="6">
    <source>
        <dbReference type="ARBA" id="ARBA00022679"/>
    </source>
</evidence>
<dbReference type="STRING" id="227321.C8VKT7"/>
<organism evidence="19 20">
    <name type="scientific">Emericella nidulans (strain FGSC A4 / ATCC 38163 / CBS 112.46 / NRRL 194 / M139)</name>
    <name type="common">Aspergillus nidulans</name>
    <dbReference type="NCBI Taxonomy" id="227321"/>
    <lineage>
        <taxon>Eukaryota</taxon>
        <taxon>Fungi</taxon>
        <taxon>Dikarya</taxon>
        <taxon>Ascomycota</taxon>
        <taxon>Pezizomycotina</taxon>
        <taxon>Eurotiomycetes</taxon>
        <taxon>Eurotiomycetidae</taxon>
        <taxon>Eurotiales</taxon>
        <taxon>Aspergillaceae</taxon>
        <taxon>Aspergillus</taxon>
        <taxon>Aspergillus subgen. Nidulantes</taxon>
    </lineage>
</organism>
<feature type="site" description="mRNA cap binding" evidence="16">
    <location>
        <position position="245"/>
    </location>
</feature>
<dbReference type="InterPro" id="IPR029063">
    <property type="entry name" value="SAM-dependent_MTases_sf"/>
</dbReference>
<dbReference type="SUPFAM" id="SSF53335">
    <property type="entry name" value="S-adenosyl-L-methionine-dependent methyltransferases"/>
    <property type="match status" value="1"/>
</dbReference>
<name>C8VKT7_EMENI</name>
<evidence type="ECO:0000256" key="11">
    <source>
        <dbReference type="ARBA" id="ARBA00032772"/>
    </source>
</evidence>
<evidence type="ECO:0000256" key="14">
    <source>
        <dbReference type="ARBA" id="ARBA00049739"/>
    </source>
</evidence>
<feature type="region of interest" description="Disordered" evidence="17">
    <location>
        <begin position="1"/>
        <end position="154"/>
    </location>
</feature>
<evidence type="ECO:0000313" key="19">
    <source>
        <dbReference type="EMBL" id="CBF85819.1"/>
    </source>
</evidence>
<evidence type="ECO:0000256" key="10">
    <source>
        <dbReference type="ARBA" id="ARBA00023242"/>
    </source>
</evidence>
<evidence type="ECO:0000256" key="8">
    <source>
        <dbReference type="ARBA" id="ARBA00022884"/>
    </source>
</evidence>
<dbReference type="PROSITE" id="PS51562">
    <property type="entry name" value="RNA_CAP0_MT"/>
    <property type="match status" value="1"/>
</dbReference>